<evidence type="ECO:0000256" key="2">
    <source>
        <dbReference type="ARBA" id="ARBA00022475"/>
    </source>
</evidence>
<evidence type="ECO:0000313" key="10">
    <source>
        <dbReference type="Proteomes" id="UP001205603"/>
    </source>
</evidence>
<dbReference type="EMBL" id="JANDHW010000008">
    <property type="protein sequence ID" value="MCP9612294.1"/>
    <property type="molecule type" value="Genomic_DNA"/>
</dbReference>
<feature type="transmembrane region" description="Helical" evidence="7">
    <location>
        <begin position="12"/>
        <end position="36"/>
    </location>
</feature>
<dbReference type="Proteomes" id="UP001205603">
    <property type="component" value="Unassembled WGS sequence"/>
</dbReference>
<dbReference type="CDD" id="cd16017">
    <property type="entry name" value="LptA"/>
    <property type="match status" value="1"/>
</dbReference>
<name>A0ABT1MJS4_9BACT</name>
<keyword evidence="6 7" id="KW-0472">Membrane</keyword>
<evidence type="ECO:0000313" key="9">
    <source>
        <dbReference type="EMBL" id="MCP9612294.1"/>
    </source>
</evidence>
<feature type="transmembrane region" description="Helical" evidence="7">
    <location>
        <begin position="42"/>
        <end position="62"/>
    </location>
</feature>
<organism evidence="9 10">
    <name type="scientific">Coprobacter tertius</name>
    <dbReference type="NCBI Taxonomy" id="2944915"/>
    <lineage>
        <taxon>Bacteria</taxon>
        <taxon>Pseudomonadati</taxon>
        <taxon>Bacteroidota</taxon>
        <taxon>Bacteroidia</taxon>
        <taxon>Bacteroidales</taxon>
        <taxon>Barnesiellaceae</taxon>
        <taxon>Coprobacter</taxon>
    </lineage>
</organism>
<keyword evidence="3 9" id="KW-0808">Transferase</keyword>
<evidence type="ECO:0000256" key="4">
    <source>
        <dbReference type="ARBA" id="ARBA00022692"/>
    </source>
</evidence>
<keyword evidence="4 7" id="KW-0812">Transmembrane</keyword>
<dbReference type="InterPro" id="IPR000917">
    <property type="entry name" value="Sulfatase_N"/>
</dbReference>
<evidence type="ECO:0000256" key="5">
    <source>
        <dbReference type="ARBA" id="ARBA00022989"/>
    </source>
</evidence>
<sequence>MKNRKKNLDRLFFSQWFLYSIFLAILFLPNLFLFFTETTTPLVARFCNIFLPLSVYGWVMTLSPRPGKVFWFLFPVLFLGAFQLVLLYLFGESIIAVDMFLNLFTTNSVEALELLDKLMPAVVGVIVLYIPALVLAAFTWHKGNRLSKSFRYRCRLIWSLTGVAGFVLLAASYVTDDRYSVKTDLYPVNVCYNIFQAFDREMRSDHYYETSRDFSFGSQAEHDEDIPEIYVMVIGETSRAIDWELYGYTRNTNPLLSRENELIVFPYALTQSNTTHKSVPMLLSAASAENFNSLYQQKGIITAFKEAGFYTLFLSNQQPNHSFIDFLGKEADEWNFIKDSPRKDVNAPDEELLKYFDNVLKEEHHKLFVVLHTYGSHFDYRERYPAIFSVYKPDDITGAKPCFRNNLINAYDNTIRYTDYFLTSLIDRLRRSGKTSAVLYTSDHGEDIFDDRRKLFLHASPVPSYYQMHVPMLIWLSDSYRYDFPTIKETLDRNKNKGVETSVSFFHTMLTIGGIDTRYRNDSLSLASPLYHERKRLYLNDHNKPCTLDDIGLKKEDFDMFQRMHIVTQ</sequence>
<dbReference type="PANTHER" id="PTHR30443">
    <property type="entry name" value="INNER MEMBRANE PROTEIN"/>
    <property type="match status" value="1"/>
</dbReference>
<dbReference type="InterPro" id="IPR058130">
    <property type="entry name" value="PEA_transf_C"/>
</dbReference>
<dbReference type="InterPro" id="IPR017850">
    <property type="entry name" value="Alkaline_phosphatase_core_sf"/>
</dbReference>
<gene>
    <name evidence="9" type="ORF">NMU02_09340</name>
</gene>
<dbReference type="GO" id="GO:0016740">
    <property type="term" value="F:transferase activity"/>
    <property type="evidence" value="ECO:0007669"/>
    <property type="project" value="UniProtKB-KW"/>
</dbReference>
<comment type="caution">
    <text evidence="9">The sequence shown here is derived from an EMBL/GenBank/DDBJ whole genome shotgun (WGS) entry which is preliminary data.</text>
</comment>
<dbReference type="Gene3D" id="3.40.720.10">
    <property type="entry name" value="Alkaline Phosphatase, subunit A"/>
    <property type="match status" value="1"/>
</dbReference>
<evidence type="ECO:0000256" key="1">
    <source>
        <dbReference type="ARBA" id="ARBA00004651"/>
    </source>
</evidence>
<comment type="subcellular location">
    <subcellularLocation>
        <location evidence="1">Cell membrane</location>
        <topology evidence="1">Multi-pass membrane protein</topology>
    </subcellularLocation>
</comment>
<feature type="transmembrane region" description="Helical" evidence="7">
    <location>
        <begin position="69"/>
        <end position="90"/>
    </location>
</feature>
<feature type="transmembrane region" description="Helical" evidence="7">
    <location>
        <begin position="118"/>
        <end position="140"/>
    </location>
</feature>
<dbReference type="SUPFAM" id="SSF53649">
    <property type="entry name" value="Alkaline phosphatase-like"/>
    <property type="match status" value="1"/>
</dbReference>
<accession>A0ABT1MJS4</accession>
<protein>
    <submittedName>
        <fullName evidence="9">Lipid A phosphoethanolamine transferase</fullName>
    </submittedName>
</protein>
<evidence type="ECO:0000256" key="3">
    <source>
        <dbReference type="ARBA" id="ARBA00022679"/>
    </source>
</evidence>
<dbReference type="Pfam" id="PF00884">
    <property type="entry name" value="Sulfatase"/>
    <property type="match status" value="1"/>
</dbReference>
<evidence type="ECO:0000256" key="7">
    <source>
        <dbReference type="SAM" id="Phobius"/>
    </source>
</evidence>
<feature type="domain" description="Sulfatase N-terminal" evidence="8">
    <location>
        <begin position="230"/>
        <end position="514"/>
    </location>
</feature>
<keyword evidence="5 7" id="KW-1133">Transmembrane helix</keyword>
<feature type="transmembrane region" description="Helical" evidence="7">
    <location>
        <begin position="152"/>
        <end position="174"/>
    </location>
</feature>
<dbReference type="RefSeq" id="WP_255027582.1">
    <property type="nucleotide sequence ID" value="NZ_JANDHW010000008.1"/>
</dbReference>
<proteinExistence type="predicted"/>
<evidence type="ECO:0000259" key="8">
    <source>
        <dbReference type="Pfam" id="PF00884"/>
    </source>
</evidence>
<keyword evidence="10" id="KW-1185">Reference proteome</keyword>
<reference evidence="9 10" key="1">
    <citation type="submission" date="2022-07" db="EMBL/GenBank/DDBJ databases">
        <title>Fecal culturing of patients with breast cancer.</title>
        <authorList>
            <person name="Teng N.M.Y."/>
            <person name="Kiu R."/>
            <person name="Evans R."/>
            <person name="Baker D.J."/>
            <person name="Zenner C."/>
            <person name="Robinson S.D."/>
            <person name="Hall L.J."/>
        </authorList>
    </citation>
    <scope>NUCLEOTIDE SEQUENCE [LARGE SCALE GENOMIC DNA]</scope>
    <source>
        <strain evidence="9 10">LH1063</strain>
    </source>
</reference>
<dbReference type="PANTHER" id="PTHR30443:SF0">
    <property type="entry name" value="PHOSPHOETHANOLAMINE TRANSFERASE EPTA"/>
    <property type="match status" value="1"/>
</dbReference>
<keyword evidence="2" id="KW-1003">Cell membrane</keyword>
<dbReference type="InterPro" id="IPR040423">
    <property type="entry name" value="PEA_transferase"/>
</dbReference>
<evidence type="ECO:0000256" key="6">
    <source>
        <dbReference type="ARBA" id="ARBA00023136"/>
    </source>
</evidence>